<keyword evidence="3" id="KW-0238">DNA-binding</keyword>
<keyword evidence="4" id="KW-0010">Activator</keyword>
<dbReference type="STRING" id="584787.GCA_001247655_00932"/>
<evidence type="ECO:0000256" key="4">
    <source>
        <dbReference type="ARBA" id="ARBA00023159"/>
    </source>
</evidence>
<dbReference type="RefSeq" id="WP_123422345.1">
    <property type="nucleotide sequence ID" value="NZ_RJUL01000010.1"/>
</dbReference>
<evidence type="ECO:0000256" key="1">
    <source>
        <dbReference type="ARBA" id="ARBA00009437"/>
    </source>
</evidence>
<keyword evidence="2" id="KW-0805">Transcription regulation</keyword>
<dbReference type="SUPFAM" id="SSF53850">
    <property type="entry name" value="Periplasmic binding protein-like II"/>
    <property type="match status" value="1"/>
</dbReference>
<accession>A0A3N1P5F9</accession>
<dbReference type="NCBIfam" id="NF008284">
    <property type="entry name" value="PRK11062.1"/>
    <property type="match status" value="1"/>
</dbReference>
<dbReference type="InterPro" id="IPR036388">
    <property type="entry name" value="WH-like_DNA-bd_sf"/>
</dbReference>
<dbReference type="Proteomes" id="UP000268033">
    <property type="component" value="Unassembled WGS sequence"/>
</dbReference>
<comment type="caution">
    <text evidence="7">The sequence shown here is derived from an EMBL/GenBank/DDBJ whole genome shotgun (WGS) entry which is preliminary data.</text>
</comment>
<dbReference type="SUPFAM" id="SSF46785">
    <property type="entry name" value="Winged helix' DNA-binding domain"/>
    <property type="match status" value="1"/>
</dbReference>
<feature type="domain" description="HTH lysR-type" evidence="6">
    <location>
        <begin position="4"/>
        <end position="60"/>
    </location>
</feature>
<evidence type="ECO:0000313" key="8">
    <source>
        <dbReference type="Proteomes" id="UP000268033"/>
    </source>
</evidence>
<dbReference type="Gene3D" id="1.10.10.10">
    <property type="entry name" value="Winged helix-like DNA-binding domain superfamily/Winged helix DNA-binding domain"/>
    <property type="match status" value="1"/>
</dbReference>
<dbReference type="Pfam" id="PF03466">
    <property type="entry name" value="LysR_substrate"/>
    <property type="match status" value="1"/>
</dbReference>
<sequence length="299" mass="33991">MAHLNYNHLYYFWMLVRKGSLAAASEALCVTPQTISGQLKLLEGRMGPLLTKRGRRLDTTELGRMVFRYADRMFNLSYELIDILDYQKHESVRFDVGVADALSKWVVAQLLRVASPPDMEVALSCFESRHELLLDELKSHKLDMIVSDCPIDSAAEPGLHSRAIADYSLAFFCRDQLELPFPFCLEERPLLLPSRKTAAGRELKSWLDEQGLNPTIGGEFDDSGLMQAFGAVGREIFVAPAVNNQQFEQNFGVHCLGETDAVKERYYVIFAERMIQHPAVARLCNLEPETLRFHSFFDH</sequence>
<evidence type="ECO:0000256" key="5">
    <source>
        <dbReference type="ARBA" id="ARBA00023163"/>
    </source>
</evidence>
<comment type="similarity">
    <text evidence="1">Belongs to the LysR transcriptional regulatory family.</text>
</comment>
<gene>
    <name evidence="7" type="ORF">EDC28_11026</name>
</gene>
<organism evidence="7 8">
    <name type="scientific">Gallaecimonas pentaromativorans</name>
    <dbReference type="NCBI Taxonomy" id="584787"/>
    <lineage>
        <taxon>Bacteria</taxon>
        <taxon>Pseudomonadati</taxon>
        <taxon>Pseudomonadota</taxon>
        <taxon>Gammaproteobacteria</taxon>
        <taxon>Enterobacterales</taxon>
        <taxon>Gallaecimonadaceae</taxon>
        <taxon>Gallaecimonas</taxon>
    </lineage>
</organism>
<dbReference type="GO" id="GO:0003700">
    <property type="term" value="F:DNA-binding transcription factor activity"/>
    <property type="evidence" value="ECO:0007669"/>
    <property type="project" value="InterPro"/>
</dbReference>
<dbReference type="GO" id="GO:0003677">
    <property type="term" value="F:DNA binding"/>
    <property type="evidence" value="ECO:0007669"/>
    <property type="project" value="UniProtKB-KW"/>
</dbReference>
<dbReference type="PANTHER" id="PTHR30293">
    <property type="entry name" value="TRANSCRIPTIONAL REGULATORY PROTEIN NAC-RELATED"/>
    <property type="match status" value="1"/>
</dbReference>
<proteinExistence type="inferred from homology"/>
<dbReference type="PROSITE" id="PS50931">
    <property type="entry name" value="HTH_LYSR"/>
    <property type="match status" value="1"/>
</dbReference>
<dbReference type="GO" id="GO:2000142">
    <property type="term" value="P:regulation of DNA-templated transcription initiation"/>
    <property type="evidence" value="ECO:0007669"/>
    <property type="project" value="TreeGrafter"/>
</dbReference>
<dbReference type="Pfam" id="PF00126">
    <property type="entry name" value="HTH_1"/>
    <property type="match status" value="1"/>
</dbReference>
<keyword evidence="5" id="KW-0804">Transcription</keyword>
<evidence type="ECO:0000259" key="6">
    <source>
        <dbReference type="PROSITE" id="PS50931"/>
    </source>
</evidence>
<evidence type="ECO:0000256" key="2">
    <source>
        <dbReference type="ARBA" id="ARBA00023015"/>
    </source>
</evidence>
<protein>
    <submittedName>
        <fullName evidence="7">LysR family transcriptional activator of nhaA</fullName>
    </submittedName>
</protein>
<dbReference type="InterPro" id="IPR000847">
    <property type="entry name" value="LysR_HTH_N"/>
</dbReference>
<dbReference type="PANTHER" id="PTHR30293:SF2">
    <property type="entry name" value="TRANSCRIPTIONAL ACTIVATOR PROTEIN NHAR"/>
    <property type="match status" value="1"/>
</dbReference>
<reference evidence="7 8" key="1">
    <citation type="submission" date="2018-11" db="EMBL/GenBank/DDBJ databases">
        <title>Genomic Encyclopedia of Type Strains, Phase IV (KMG-IV): sequencing the most valuable type-strain genomes for metagenomic binning, comparative biology and taxonomic classification.</title>
        <authorList>
            <person name="Goeker M."/>
        </authorList>
    </citation>
    <scope>NUCLEOTIDE SEQUENCE [LARGE SCALE GENOMIC DNA]</scope>
    <source>
        <strain evidence="7 8">DSM 21945</strain>
    </source>
</reference>
<evidence type="ECO:0000313" key="7">
    <source>
        <dbReference type="EMBL" id="ROQ22387.1"/>
    </source>
</evidence>
<dbReference type="AlphaFoldDB" id="A0A3N1P5F9"/>
<name>A0A3N1P5F9_9GAMM</name>
<dbReference type="Gene3D" id="3.40.190.290">
    <property type="match status" value="1"/>
</dbReference>
<keyword evidence="8" id="KW-1185">Reference proteome</keyword>
<evidence type="ECO:0000256" key="3">
    <source>
        <dbReference type="ARBA" id="ARBA00023125"/>
    </source>
</evidence>
<dbReference type="InterPro" id="IPR036390">
    <property type="entry name" value="WH_DNA-bd_sf"/>
</dbReference>
<dbReference type="InterPro" id="IPR005119">
    <property type="entry name" value="LysR_subst-bd"/>
</dbReference>
<dbReference type="EMBL" id="RJUL01000010">
    <property type="protein sequence ID" value="ROQ22387.1"/>
    <property type="molecule type" value="Genomic_DNA"/>
</dbReference>